<keyword evidence="7" id="KW-1133">Transmembrane helix</keyword>
<comment type="pathway">
    <text evidence="2">Protein modification; protein glycosylation.</text>
</comment>
<comment type="similarity">
    <text evidence="10">Belongs to the glycosyltransferase 14 family.</text>
</comment>
<evidence type="ECO:0000256" key="6">
    <source>
        <dbReference type="ARBA" id="ARBA00022968"/>
    </source>
</evidence>
<evidence type="ECO:0000256" key="9">
    <source>
        <dbReference type="ARBA" id="ARBA00023180"/>
    </source>
</evidence>
<dbReference type="GO" id="GO:0008375">
    <property type="term" value="F:acetylglucosaminyltransferase activity"/>
    <property type="evidence" value="ECO:0007669"/>
    <property type="project" value="TreeGrafter"/>
</dbReference>
<keyword evidence="12" id="KW-1185">Reference proteome</keyword>
<evidence type="ECO:0000256" key="3">
    <source>
        <dbReference type="ARBA" id="ARBA00022676"/>
    </source>
</evidence>
<evidence type="ECO:0000256" key="2">
    <source>
        <dbReference type="ARBA" id="ARBA00004922"/>
    </source>
</evidence>
<accession>A0A7D9DQ58</accession>
<keyword evidence="3" id="KW-0328">Glycosyltransferase</keyword>
<name>A0A7D9DQ58_PARCT</name>
<evidence type="ECO:0000256" key="4">
    <source>
        <dbReference type="ARBA" id="ARBA00022679"/>
    </source>
</evidence>
<dbReference type="PANTHER" id="PTHR19297">
    <property type="entry name" value="GLYCOSYLTRANSFERASE 14 FAMILY MEMBER"/>
    <property type="match status" value="1"/>
</dbReference>
<dbReference type="Proteomes" id="UP001152795">
    <property type="component" value="Unassembled WGS sequence"/>
</dbReference>
<evidence type="ECO:0000256" key="1">
    <source>
        <dbReference type="ARBA" id="ARBA00004606"/>
    </source>
</evidence>
<dbReference type="EMBL" id="CACRXK020001695">
    <property type="protein sequence ID" value="CAB3990629.1"/>
    <property type="molecule type" value="Genomic_DNA"/>
</dbReference>
<dbReference type="PANTHER" id="PTHR19297:SF191">
    <property type="entry name" value="PROTEIN XYLOSYLTRANSFERASE"/>
    <property type="match status" value="1"/>
</dbReference>
<keyword evidence="6" id="KW-0735">Signal-anchor</keyword>
<dbReference type="AlphaFoldDB" id="A0A7D9DQ58"/>
<proteinExistence type="inferred from homology"/>
<comment type="subcellular location">
    <subcellularLocation>
        <location evidence="1">Membrane</location>
        <topology evidence="1">Single-pass type II membrane protein</topology>
    </subcellularLocation>
</comment>
<evidence type="ECO:0000313" key="12">
    <source>
        <dbReference type="Proteomes" id="UP001152795"/>
    </source>
</evidence>
<dbReference type="InterPro" id="IPR003406">
    <property type="entry name" value="Glyco_trans_14"/>
</dbReference>
<sequence length="326" mass="38798">MMNVLPSSRNKKMLALFLLLTFALLLLQFRQLNDEILNTNFARKPIKTHQFTAVCKKIIKGQRRVIKKANYIMSLFPKRFISPLGYIDLANNCGEFKKNRGYILRALSKNEEEFPIAFDINIYKDIEQFERLLRAIYRPQNHYCIHVDKKSPRTFHRAVEKISSCFSNVFVASQMIEVTWGEFSVLQSTLLCMKDLWERSNTWKYFINLSGQEFPMKTNNELVAILQRLKGKSIVRGQRPKESKIRRRFLYVYHAGKRTEMLKEPFRQNFTFYKGSTYVVLSRAFVDFILHDKLARDFLEWVKDTRIPDETYYPTLYRNLDFDKSE</sequence>
<evidence type="ECO:0000256" key="8">
    <source>
        <dbReference type="ARBA" id="ARBA00023136"/>
    </source>
</evidence>
<keyword evidence="4" id="KW-0808">Transferase</keyword>
<dbReference type="GO" id="GO:0016020">
    <property type="term" value="C:membrane"/>
    <property type="evidence" value="ECO:0007669"/>
    <property type="project" value="UniProtKB-SubCell"/>
</dbReference>
<comment type="caution">
    <text evidence="11">The sequence shown here is derived from an EMBL/GenBank/DDBJ whole genome shotgun (WGS) entry which is preliminary data.</text>
</comment>
<protein>
    <submittedName>
        <fullName evidence="11">Beta-1,3-galactosyl-O-glycosyl-glyco beta-1,6-N-acetylglucosaminyltransferase</fullName>
    </submittedName>
</protein>
<evidence type="ECO:0000313" key="11">
    <source>
        <dbReference type="EMBL" id="CAB3990629.1"/>
    </source>
</evidence>
<evidence type="ECO:0000256" key="5">
    <source>
        <dbReference type="ARBA" id="ARBA00022692"/>
    </source>
</evidence>
<keyword evidence="5" id="KW-0812">Transmembrane</keyword>
<evidence type="ECO:0000256" key="7">
    <source>
        <dbReference type="ARBA" id="ARBA00022989"/>
    </source>
</evidence>
<dbReference type="Pfam" id="PF02485">
    <property type="entry name" value="Branch"/>
    <property type="match status" value="1"/>
</dbReference>
<evidence type="ECO:0000256" key="10">
    <source>
        <dbReference type="ARBA" id="ARBA00038150"/>
    </source>
</evidence>
<gene>
    <name evidence="11" type="ORF">PACLA_8A000033</name>
</gene>
<dbReference type="OrthoDB" id="5987446at2759"/>
<reference evidence="11" key="1">
    <citation type="submission" date="2020-04" db="EMBL/GenBank/DDBJ databases">
        <authorList>
            <person name="Alioto T."/>
            <person name="Alioto T."/>
            <person name="Gomez Garrido J."/>
        </authorList>
    </citation>
    <scope>NUCLEOTIDE SEQUENCE</scope>
    <source>
        <strain evidence="11">A484AB</strain>
    </source>
</reference>
<keyword evidence="9" id="KW-0325">Glycoprotein</keyword>
<keyword evidence="8" id="KW-0472">Membrane</keyword>
<organism evidence="11 12">
    <name type="scientific">Paramuricea clavata</name>
    <name type="common">Red gorgonian</name>
    <name type="synonym">Violescent sea-whip</name>
    <dbReference type="NCBI Taxonomy" id="317549"/>
    <lineage>
        <taxon>Eukaryota</taxon>
        <taxon>Metazoa</taxon>
        <taxon>Cnidaria</taxon>
        <taxon>Anthozoa</taxon>
        <taxon>Octocorallia</taxon>
        <taxon>Malacalcyonacea</taxon>
        <taxon>Plexauridae</taxon>
        <taxon>Paramuricea</taxon>
    </lineage>
</organism>